<sequence length="49" mass="5606">MLSVTSELLLSLPLHHAIFLNLFYNTGPCVPHFSFFCVCYDLMIELVCL</sequence>
<dbReference type="AlphaFoldDB" id="I3SA04"/>
<dbReference type="EMBL" id="BT137301">
    <property type="protein sequence ID" value="AFK37096.1"/>
    <property type="molecule type" value="mRNA"/>
</dbReference>
<reference evidence="1" key="1">
    <citation type="submission" date="2012-05" db="EMBL/GenBank/DDBJ databases">
        <authorList>
            <person name="Krishnakumar V."/>
            <person name="Cheung F."/>
            <person name="Xiao Y."/>
            <person name="Chan A."/>
            <person name="Moskal W.A."/>
            <person name="Town C.D."/>
        </authorList>
    </citation>
    <scope>NUCLEOTIDE SEQUENCE</scope>
</reference>
<accession>I3SA04</accession>
<protein>
    <submittedName>
        <fullName evidence="1">Uncharacterized protein</fullName>
    </submittedName>
</protein>
<name>I3SA04_MEDTR</name>
<organism evidence="1">
    <name type="scientific">Medicago truncatula</name>
    <name type="common">Barrel medic</name>
    <name type="synonym">Medicago tribuloides</name>
    <dbReference type="NCBI Taxonomy" id="3880"/>
    <lineage>
        <taxon>Eukaryota</taxon>
        <taxon>Viridiplantae</taxon>
        <taxon>Streptophyta</taxon>
        <taxon>Embryophyta</taxon>
        <taxon>Tracheophyta</taxon>
        <taxon>Spermatophyta</taxon>
        <taxon>Magnoliopsida</taxon>
        <taxon>eudicotyledons</taxon>
        <taxon>Gunneridae</taxon>
        <taxon>Pentapetalae</taxon>
        <taxon>rosids</taxon>
        <taxon>fabids</taxon>
        <taxon>Fabales</taxon>
        <taxon>Fabaceae</taxon>
        <taxon>Papilionoideae</taxon>
        <taxon>50 kb inversion clade</taxon>
        <taxon>NPAAA clade</taxon>
        <taxon>Hologalegina</taxon>
        <taxon>IRL clade</taxon>
        <taxon>Trifolieae</taxon>
        <taxon>Medicago</taxon>
    </lineage>
</organism>
<evidence type="ECO:0000313" key="1">
    <source>
        <dbReference type="EMBL" id="AFK37096.1"/>
    </source>
</evidence>
<proteinExistence type="evidence at transcript level"/>